<reference evidence="8" key="1">
    <citation type="submission" date="2021-12" db="EMBL/GenBank/DDBJ databases">
        <authorList>
            <person name="Rodrigo-Torres L."/>
            <person name="Arahal R. D."/>
            <person name="Lucena T."/>
        </authorList>
    </citation>
    <scope>NUCLEOTIDE SEQUENCE</scope>
    <source>
        <strain evidence="8">CECT 8419</strain>
    </source>
</reference>
<dbReference type="InterPro" id="IPR013849">
    <property type="entry name" value="DNA_helicase_Holl-junc_RuvA_I"/>
</dbReference>
<evidence type="ECO:0000256" key="2">
    <source>
        <dbReference type="ARBA" id="ARBA00022763"/>
    </source>
</evidence>
<dbReference type="SUPFAM" id="SSF46929">
    <property type="entry name" value="DNA helicase RuvA subunit, C-terminal domain"/>
    <property type="match status" value="1"/>
</dbReference>
<dbReference type="GO" id="GO:0003678">
    <property type="term" value="F:DNA helicase activity"/>
    <property type="evidence" value="ECO:0007669"/>
    <property type="project" value="UniProtKB-EC"/>
</dbReference>
<dbReference type="Pfam" id="PF01330">
    <property type="entry name" value="RuvA_N"/>
    <property type="match status" value="1"/>
</dbReference>
<dbReference type="Gene3D" id="1.10.150.20">
    <property type="entry name" value="5' to 3' exonuclease, C-terminal subdomain"/>
    <property type="match status" value="1"/>
</dbReference>
<feature type="domain" description="Helix-hairpin-helix DNA-binding motif class 1" evidence="7">
    <location>
        <begin position="82"/>
        <end position="101"/>
    </location>
</feature>
<dbReference type="InterPro" id="IPR003583">
    <property type="entry name" value="Hlx-hairpin-Hlx_DNA-bd_motif"/>
</dbReference>
<comment type="subcellular location">
    <subcellularLocation>
        <location evidence="6">Cytoplasm</location>
    </subcellularLocation>
</comment>
<dbReference type="Proteomes" id="UP000837803">
    <property type="component" value="Unassembled WGS sequence"/>
</dbReference>
<dbReference type="Gene3D" id="2.40.50.140">
    <property type="entry name" value="Nucleic acid-binding proteins"/>
    <property type="match status" value="1"/>
</dbReference>
<feature type="region of interest" description="Domain III" evidence="6">
    <location>
        <begin position="160"/>
        <end position="207"/>
    </location>
</feature>
<evidence type="ECO:0000256" key="3">
    <source>
        <dbReference type="ARBA" id="ARBA00023125"/>
    </source>
</evidence>
<keyword evidence="1 6" id="KW-0963">Cytoplasm</keyword>
<keyword evidence="8" id="KW-0347">Helicase</keyword>
<keyword evidence="8" id="KW-0067">ATP-binding</keyword>
<dbReference type="GO" id="GO:0016787">
    <property type="term" value="F:hydrolase activity"/>
    <property type="evidence" value="ECO:0007669"/>
    <property type="project" value="UniProtKB-KW"/>
</dbReference>
<dbReference type="EMBL" id="CAKLPZ010000002">
    <property type="protein sequence ID" value="CAH1001278.1"/>
    <property type="molecule type" value="Genomic_DNA"/>
</dbReference>
<sequence length="207" mass="22556">MRRRCSTFAGMIAYVKGTVAHKNPSFVVIEAGGIGYHVNISLYTYTKIEGAETVKLLTHFHVKEDQQTLFGFYEEQERNLFRLLISVSGVGPATALVVLSSMNADELRAAVIGEDVGTIRKVKGIGPKTAQRIILDLKDKMIKDGGDSPTMLSVQSNTLRSEALSALVNLGFARPAVQRALNRVLAARPDTATPEDLIKLALRELSS</sequence>
<dbReference type="InterPro" id="IPR036267">
    <property type="entry name" value="RuvA_C_sf"/>
</dbReference>
<dbReference type="InterPro" id="IPR011114">
    <property type="entry name" value="RuvA_C"/>
</dbReference>
<dbReference type="SUPFAM" id="SSF50249">
    <property type="entry name" value="Nucleic acid-binding proteins"/>
    <property type="match status" value="1"/>
</dbReference>
<dbReference type="Pfam" id="PF14520">
    <property type="entry name" value="HHH_5"/>
    <property type="match status" value="1"/>
</dbReference>
<keyword evidence="2 6" id="KW-0227">DNA damage</keyword>
<feature type="domain" description="Helix-hairpin-helix DNA-binding motif class 1" evidence="7">
    <location>
        <begin position="117"/>
        <end position="136"/>
    </location>
</feature>
<evidence type="ECO:0000256" key="4">
    <source>
        <dbReference type="ARBA" id="ARBA00023172"/>
    </source>
</evidence>
<keyword evidence="3 6" id="KW-0238">DNA-binding</keyword>
<evidence type="ECO:0000313" key="9">
    <source>
        <dbReference type="Proteomes" id="UP000837803"/>
    </source>
</evidence>
<evidence type="ECO:0000256" key="6">
    <source>
        <dbReference type="HAMAP-Rule" id="MF_00031"/>
    </source>
</evidence>
<comment type="caution">
    <text evidence="6">Lacks conserved residue(s) required for the propagation of feature annotation.</text>
</comment>
<dbReference type="InterPro" id="IPR000085">
    <property type="entry name" value="RuvA"/>
</dbReference>
<comment type="caution">
    <text evidence="8">The sequence shown here is derived from an EMBL/GenBank/DDBJ whole genome shotgun (WGS) entry which is preliminary data.</text>
</comment>
<evidence type="ECO:0000256" key="1">
    <source>
        <dbReference type="ARBA" id="ARBA00022490"/>
    </source>
</evidence>
<dbReference type="CDD" id="cd14332">
    <property type="entry name" value="UBA_RuvA_C"/>
    <property type="match status" value="1"/>
</dbReference>
<dbReference type="SMART" id="SM00278">
    <property type="entry name" value="HhH1"/>
    <property type="match status" value="2"/>
</dbReference>
<gene>
    <name evidence="6 8" type="primary">ruvA</name>
    <name evidence="8" type="ORF">LEM8419_02179</name>
</gene>
<dbReference type="SUPFAM" id="SSF47781">
    <property type="entry name" value="RuvA domain 2-like"/>
    <property type="match status" value="1"/>
</dbReference>
<comment type="function">
    <text evidence="6">The RuvA-RuvB-RuvC complex processes Holliday junction (HJ) DNA during genetic recombination and DNA repair, while the RuvA-RuvB complex plays an important role in the rescue of blocked DNA replication forks via replication fork reversal (RFR). RuvA specifically binds to HJ cruciform DNA, conferring on it an open structure. The RuvB hexamer acts as an ATP-dependent pump, pulling dsDNA into and through the RuvAB complex. HJ branch migration allows RuvC to scan DNA until it finds its consensus sequence, where it cleaves and resolves the cruciform DNA.</text>
</comment>
<evidence type="ECO:0000256" key="5">
    <source>
        <dbReference type="ARBA" id="ARBA00023204"/>
    </source>
</evidence>
<keyword evidence="9" id="KW-1185">Reference proteome</keyword>
<dbReference type="HAMAP" id="MF_00031">
    <property type="entry name" value="DNA_HJ_migration_RuvA"/>
    <property type="match status" value="1"/>
</dbReference>
<comment type="subunit">
    <text evidence="6">Homotetramer. Forms an RuvA(8)-RuvB(12)-Holliday junction (HJ) complex. HJ DNA is sandwiched between 2 RuvA tetramers; dsDNA enters through RuvA and exits via RuvB. An RuvB hexamer assembles on each DNA strand where it exits the tetramer. Each RuvB hexamer is contacted by two RuvA subunits (via domain III) on 2 adjacent RuvB subunits; this complex drives branch migration. In the full resolvosome a probable DNA-RuvA(4)-RuvB(12)-RuvC(2) complex forms which resolves the HJ.</text>
</comment>
<protein>
    <recommendedName>
        <fullName evidence="6">Holliday junction branch migration complex subunit RuvA</fullName>
    </recommendedName>
</protein>
<dbReference type="InterPro" id="IPR010994">
    <property type="entry name" value="RuvA_2-like"/>
</dbReference>
<evidence type="ECO:0000259" key="7">
    <source>
        <dbReference type="SMART" id="SM00278"/>
    </source>
</evidence>
<dbReference type="InterPro" id="IPR012340">
    <property type="entry name" value="NA-bd_OB-fold"/>
</dbReference>
<dbReference type="Pfam" id="PF07499">
    <property type="entry name" value="RuvA_C"/>
    <property type="match status" value="1"/>
</dbReference>
<name>A0ABM9B2Z1_9BACT</name>
<dbReference type="Gene3D" id="1.10.8.10">
    <property type="entry name" value="DNA helicase RuvA subunit, C-terminal domain"/>
    <property type="match status" value="1"/>
</dbReference>
<organism evidence="8 9">
    <name type="scientific">Neolewinella maritima</name>
    <dbReference type="NCBI Taxonomy" id="1383882"/>
    <lineage>
        <taxon>Bacteria</taxon>
        <taxon>Pseudomonadati</taxon>
        <taxon>Bacteroidota</taxon>
        <taxon>Saprospiria</taxon>
        <taxon>Saprospirales</taxon>
        <taxon>Lewinellaceae</taxon>
        <taxon>Neolewinella</taxon>
    </lineage>
</organism>
<evidence type="ECO:0000313" key="8">
    <source>
        <dbReference type="EMBL" id="CAH1001278.1"/>
    </source>
</evidence>
<keyword evidence="5 6" id="KW-0234">DNA repair</keyword>
<keyword evidence="8" id="KW-0378">Hydrolase</keyword>
<dbReference type="NCBIfam" id="TIGR00084">
    <property type="entry name" value="ruvA"/>
    <property type="match status" value="1"/>
</dbReference>
<keyword evidence="8" id="KW-0547">Nucleotide-binding</keyword>
<accession>A0ABM9B2Z1</accession>
<comment type="similarity">
    <text evidence="6">Belongs to the RuvA family.</text>
</comment>
<keyword evidence="4 6" id="KW-0233">DNA recombination</keyword>
<comment type="domain">
    <text evidence="6">Has three domains with a flexible linker between the domains II and III and assumes an 'L' shape. Domain III is highly mobile and contacts RuvB.</text>
</comment>
<proteinExistence type="inferred from homology"/>